<keyword evidence="3" id="KW-1185">Reference proteome</keyword>
<evidence type="ECO:0000259" key="1">
    <source>
        <dbReference type="SMART" id="SM00849"/>
    </source>
</evidence>
<dbReference type="PANTHER" id="PTHR46233:SF1">
    <property type="entry name" value="CONSERVED PROTEIN"/>
    <property type="match status" value="1"/>
</dbReference>
<dbReference type="EMBL" id="BIMR01000059">
    <property type="protein sequence ID" value="GCE75912.1"/>
    <property type="molecule type" value="Genomic_DNA"/>
</dbReference>
<proteinExistence type="predicted"/>
<dbReference type="Proteomes" id="UP000289954">
    <property type="component" value="Unassembled WGS sequence"/>
</dbReference>
<dbReference type="Gene3D" id="3.60.15.10">
    <property type="entry name" value="Ribonuclease Z/Hydroxyacylglutathione hydrolase-like"/>
    <property type="match status" value="1"/>
</dbReference>
<evidence type="ECO:0000313" key="2">
    <source>
        <dbReference type="EMBL" id="GCE75912.1"/>
    </source>
</evidence>
<dbReference type="Pfam" id="PF00753">
    <property type="entry name" value="Lactamase_B"/>
    <property type="match status" value="1"/>
</dbReference>
<dbReference type="InterPro" id="IPR001279">
    <property type="entry name" value="Metallo-B-lactamas"/>
</dbReference>
<evidence type="ECO:0000313" key="3">
    <source>
        <dbReference type="Proteomes" id="UP000289954"/>
    </source>
</evidence>
<gene>
    <name evidence="2" type="ORF">CBZ_09680</name>
</gene>
<feature type="domain" description="Metallo-beta-lactamase" evidence="1">
    <location>
        <begin position="32"/>
        <end position="214"/>
    </location>
</feature>
<dbReference type="InterPro" id="IPR036866">
    <property type="entry name" value="RibonucZ/Hydroxyglut_hydro"/>
</dbReference>
<dbReference type="RefSeq" id="WP_165446660.1">
    <property type="nucleotide sequence ID" value="NZ_BIMR01000059.1"/>
</dbReference>
<dbReference type="GO" id="GO:0016787">
    <property type="term" value="F:hydrolase activity"/>
    <property type="evidence" value="ECO:0007669"/>
    <property type="project" value="UniProtKB-KW"/>
</dbReference>
<reference evidence="2 3" key="1">
    <citation type="submission" date="2019-01" db="EMBL/GenBank/DDBJ databases">
        <title>Draft genome sequence of Cellulomonas takizawaensis strain TKZ-21.</title>
        <authorList>
            <person name="Yamamura H."/>
            <person name="Hayashi T."/>
            <person name="Hamada M."/>
            <person name="Serisawa Y."/>
            <person name="Matsuyama K."/>
            <person name="Nakagawa Y."/>
            <person name="Otoguro M."/>
            <person name="Yanagida F."/>
            <person name="Hayakawa M."/>
        </authorList>
    </citation>
    <scope>NUCLEOTIDE SEQUENCE [LARGE SCALE GENOMIC DNA]</scope>
    <source>
        <strain evidence="2 3">NBRC12680</strain>
    </source>
</reference>
<name>A0A402DP30_9CELL</name>
<dbReference type="InterPro" id="IPR051453">
    <property type="entry name" value="MBL_Glyoxalase_II"/>
</dbReference>
<organism evidence="2 3">
    <name type="scientific">Cellulomonas biazotea</name>
    <dbReference type="NCBI Taxonomy" id="1709"/>
    <lineage>
        <taxon>Bacteria</taxon>
        <taxon>Bacillati</taxon>
        <taxon>Actinomycetota</taxon>
        <taxon>Actinomycetes</taxon>
        <taxon>Micrococcales</taxon>
        <taxon>Cellulomonadaceae</taxon>
        <taxon>Cellulomonas</taxon>
    </lineage>
</organism>
<sequence>MTYTGDVQRDGPTAVRVLDEIEIRKVSVGPMDNDAYLLTCRRQHAQVLVDAADDADRLLALVREGSPAARLDLVVTTHQHADHHRALASVVAVTRTTVAAGAEDAPAVEAATGVTVHRPLRHGDVLTVGHLTLEVVGLRGHTDGSVALVYREPEHVAAPGAVAGRAHVFTGDSLFPGGVGNTGGDPARFTRLLDDVTARLFDRFGDDTWVYPGHGRDTTLGAERPHLDEWRARGW</sequence>
<dbReference type="SUPFAM" id="SSF56281">
    <property type="entry name" value="Metallo-hydrolase/oxidoreductase"/>
    <property type="match status" value="1"/>
</dbReference>
<protein>
    <submittedName>
        <fullName evidence="2">Zn-dependent hydrolase</fullName>
    </submittedName>
</protein>
<keyword evidence="2" id="KW-0378">Hydrolase</keyword>
<dbReference type="PANTHER" id="PTHR46233">
    <property type="entry name" value="HYDROXYACYLGLUTATHIONE HYDROLASE GLOC"/>
    <property type="match status" value="1"/>
</dbReference>
<dbReference type="AlphaFoldDB" id="A0A402DP30"/>
<accession>A0A402DP30</accession>
<comment type="caution">
    <text evidence="2">The sequence shown here is derived from an EMBL/GenBank/DDBJ whole genome shotgun (WGS) entry which is preliminary data.</text>
</comment>
<dbReference type="SMART" id="SM00849">
    <property type="entry name" value="Lactamase_B"/>
    <property type="match status" value="1"/>
</dbReference>
<dbReference type="CDD" id="cd06262">
    <property type="entry name" value="metallo-hydrolase-like_MBL-fold"/>
    <property type="match status" value="1"/>
</dbReference>